<reference evidence="2 3" key="1">
    <citation type="submission" date="2014-10" db="EMBL/GenBank/DDBJ databases">
        <title>Kaistella jeonii genome.</title>
        <authorList>
            <person name="Clayton J.T."/>
            <person name="Newman J.D."/>
        </authorList>
    </citation>
    <scope>NUCLEOTIDE SEQUENCE [LARGE SCALE GENOMIC DNA]</scope>
    <source>
        <strain evidence="2 3">DSM 17048</strain>
    </source>
</reference>
<feature type="domain" description="DUF559" evidence="1">
    <location>
        <begin position="11"/>
        <end position="115"/>
    </location>
</feature>
<dbReference type="CDD" id="cd01038">
    <property type="entry name" value="Endonuclease_DUF559"/>
    <property type="match status" value="1"/>
</dbReference>
<dbReference type="PANTHER" id="PTHR38590">
    <property type="entry name" value="BLL0828 PROTEIN"/>
    <property type="match status" value="1"/>
</dbReference>
<dbReference type="AlphaFoldDB" id="A0A0C1D5Y9"/>
<dbReference type="Gene3D" id="3.40.960.10">
    <property type="entry name" value="VSR Endonuclease"/>
    <property type="match status" value="1"/>
</dbReference>
<gene>
    <name evidence="2" type="ORF">OA86_08760</name>
</gene>
<protein>
    <recommendedName>
        <fullName evidence="1">DUF559 domain-containing protein</fullName>
    </recommendedName>
</protein>
<proteinExistence type="predicted"/>
<dbReference type="InterPro" id="IPR011335">
    <property type="entry name" value="Restrct_endonuc-II-like"/>
</dbReference>
<dbReference type="SUPFAM" id="SSF52980">
    <property type="entry name" value="Restriction endonuclease-like"/>
    <property type="match status" value="1"/>
</dbReference>
<dbReference type="OrthoDB" id="9798754at2"/>
<evidence type="ECO:0000313" key="3">
    <source>
        <dbReference type="Proteomes" id="UP000031473"/>
    </source>
</evidence>
<dbReference type="STRING" id="266749.SAMN05421876_1045"/>
<comment type="caution">
    <text evidence="2">The sequence shown here is derived from an EMBL/GenBank/DDBJ whole genome shotgun (WGS) entry which is preliminary data.</text>
</comment>
<dbReference type="PANTHER" id="PTHR38590:SF1">
    <property type="entry name" value="BLL0828 PROTEIN"/>
    <property type="match status" value="1"/>
</dbReference>
<keyword evidence="3" id="KW-1185">Reference proteome</keyword>
<accession>A0A0C1D5Y9</accession>
<name>A0A0C1D5Y9_9FLAO</name>
<evidence type="ECO:0000313" key="2">
    <source>
        <dbReference type="EMBL" id="KIA89165.1"/>
    </source>
</evidence>
<dbReference type="Pfam" id="PF04480">
    <property type="entry name" value="DUF559"/>
    <property type="match status" value="1"/>
</dbReference>
<dbReference type="InterPro" id="IPR047216">
    <property type="entry name" value="Endonuclease_DUF559_bact"/>
</dbReference>
<dbReference type="InterPro" id="IPR007569">
    <property type="entry name" value="DUF559"/>
</dbReference>
<evidence type="ECO:0000259" key="1">
    <source>
        <dbReference type="Pfam" id="PF04480"/>
    </source>
</evidence>
<dbReference type="EMBL" id="JSYL01000004">
    <property type="protein sequence ID" value="KIA89165.1"/>
    <property type="molecule type" value="Genomic_DNA"/>
</dbReference>
<organism evidence="2 3">
    <name type="scientific">Kaistella jeonii</name>
    <dbReference type="NCBI Taxonomy" id="266749"/>
    <lineage>
        <taxon>Bacteria</taxon>
        <taxon>Pseudomonadati</taxon>
        <taxon>Bacteroidota</taxon>
        <taxon>Flavobacteriia</taxon>
        <taxon>Flavobacteriales</taxon>
        <taxon>Weeksellaceae</taxon>
        <taxon>Chryseobacterium group</taxon>
        <taxon>Kaistella</taxon>
    </lineage>
</organism>
<dbReference type="Proteomes" id="UP000031473">
    <property type="component" value="Unassembled WGS sequence"/>
</dbReference>
<sequence>MSKGAPAVIFDKARELRLCSTSAEIVLWEKLRNNQLDQLTFRRQHPVGVYITDFYCHRLKLVIEVDGGYHLSEEQQKKDNERTAYLVANGLQVIRFTNHEVEHTIDKVIAAIRAAVSKINPSK</sequence>